<reference evidence="2 3" key="1">
    <citation type="submission" date="2017-06" db="EMBL/GenBank/DDBJ databases">
        <title>Complete genome sequence of Nitrospirillum amazonense strain CBAmC, an endophytic nitrogen-fixing and plant growth-promoting bacterium, isolated from sugarcane.</title>
        <authorList>
            <person name="Schwab S."/>
            <person name="dos Santos Teixeira K.R."/>
            <person name="Simoes Araujo J.L."/>
            <person name="Soares Vidal M."/>
            <person name="Borges de Freitas H.R."/>
            <person name="Rivello Crivelaro A.L."/>
            <person name="Bueno de Camargo Nunes A."/>
            <person name="dos Santos C.M."/>
            <person name="Palmeira da Silva Rosa D."/>
            <person name="da Silva Padilha D."/>
            <person name="da Silva E."/>
            <person name="Araujo Terra L."/>
            <person name="Soares Mendes V."/>
            <person name="Farinelli L."/>
            <person name="Magalhaes Cruz L."/>
            <person name="Baldani J.I."/>
        </authorList>
    </citation>
    <scope>NUCLEOTIDE SEQUENCE [LARGE SCALE GENOMIC DNA]</scope>
    <source>
        <strain evidence="2 3">CBAmC</strain>
    </source>
</reference>
<evidence type="ECO:0000313" key="3">
    <source>
        <dbReference type="Proteomes" id="UP000197153"/>
    </source>
</evidence>
<accession>A0A248K272</accession>
<dbReference type="KEGG" id="nao:Y958_29380"/>
<dbReference type="Pfam" id="PF00550">
    <property type="entry name" value="PP-binding"/>
    <property type="match status" value="1"/>
</dbReference>
<keyword evidence="3" id="KW-1185">Reference proteome</keyword>
<dbReference type="RefSeq" id="WP_088875471.1">
    <property type="nucleotide sequence ID" value="NZ_CP022113.1"/>
</dbReference>
<sequence>MQDEAIYTALAPIFEDVFMRDDIVLTPELSAKDVAGWDSFKQIEIIIAVESQFGFKFHTRELDTLRNVGDLVRVVREKNSAKG</sequence>
<evidence type="ECO:0000259" key="1">
    <source>
        <dbReference type="PROSITE" id="PS50075"/>
    </source>
</evidence>
<dbReference type="AlphaFoldDB" id="A0A248K272"/>
<dbReference type="Proteomes" id="UP000197153">
    <property type="component" value="Chromosome 4"/>
</dbReference>
<dbReference type="PROSITE" id="PS50075">
    <property type="entry name" value="CARRIER"/>
    <property type="match status" value="1"/>
</dbReference>
<organism evidence="2 3">
    <name type="scientific">Nitrospirillum viridazoti CBAmc</name>
    <dbReference type="NCBI Taxonomy" id="1441467"/>
    <lineage>
        <taxon>Bacteria</taxon>
        <taxon>Pseudomonadati</taxon>
        <taxon>Pseudomonadota</taxon>
        <taxon>Alphaproteobacteria</taxon>
        <taxon>Rhodospirillales</taxon>
        <taxon>Azospirillaceae</taxon>
        <taxon>Nitrospirillum</taxon>
        <taxon>Nitrospirillum viridazoti</taxon>
    </lineage>
</organism>
<proteinExistence type="predicted"/>
<dbReference type="EMBL" id="CP022113">
    <property type="protein sequence ID" value="ASG25087.1"/>
    <property type="molecule type" value="Genomic_DNA"/>
</dbReference>
<protein>
    <submittedName>
        <fullName evidence="2">Acyl carrier protein</fullName>
    </submittedName>
</protein>
<name>A0A248K272_9PROT</name>
<dbReference type="SUPFAM" id="SSF47336">
    <property type="entry name" value="ACP-like"/>
    <property type="match status" value="1"/>
</dbReference>
<dbReference type="Gene3D" id="1.10.1200.10">
    <property type="entry name" value="ACP-like"/>
    <property type="match status" value="1"/>
</dbReference>
<gene>
    <name evidence="2" type="ORF">Y958_29380</name>
</gene>
<feature type="domain" description="Carrier" evidence="1">
    <location>
        <begin position="1"/>
        <end position="79"/>
    </location>
</feature>
<evidence type="ECO:0000313" key="2">
    <source>
        <dbReference type="EMBL" id="ASG25087.1"/>
    </source>
</evidence>
<dbReference type="InterPro" id="IPR009081">
    <property type="entry name" value="PP-bd_ACP"/>
</dbReference>
<dbReference type="InterPro" id="IPR036736">
    <property type="entry name" value="ACP-like_sf"/>
</dbReference>